<reference evidence="2 3" key="1">
    <citation type="submission" date="2023-07" db="EMBL/GenBank/DDBJ databases">
        <title>Alkalimonas sp., MEB108 novel, alkaliphilic bacterium isolated from Lonar Lake, India.</title>
        <authorList>
            <person name="Joshi A."/>
            <person name="Thite S."/>
        </authorList>
    </citation>
    <scope>NUCLEOTIDE SEQUENCE [LARGE SCALE GENOMIC DNA]</scope>
    <source>
        <strain evidence="2 3">MEB108</strain>
    </source>
</reference>
<organism evidence="2 3">
    <name type="scientific">Alkalimonas cellulosilytica</name>
    <dbReference type="NCBI Taxonomy" id="3058395"/>
    <lineage>
        <taxon>Bacteria</taxon>
        <taxon>Pseudomonadati</taxon>
        <taxon>Pseudomonadota</taxon>
        <taxon>Gammaproteobacteria</taxon>
        <taxon>Alkalimonas</taxon>
    </lineage>
</organism>
<sequence length="727" mass="76020">MIIPFSRTAIALCFCSAFTSSGVLAAPFTILEGQTVTGRQTLTGSETGTIEQGATLQQAGNQAIRWSAAEQGTVRIENQGQILATAGARAIDTQGNTASDHYHFVLLNHEAALIDSDNDAFRLNFSSGILGSVHIDNAGTMRSNEGQVLDFADMQQGELRLNNLGTMHSVQHDTIRTGNLTTVTINNSGTVSSQGQGRRGIDINGDGGARFIDIHNSASGVIQAQNDAIRVNYDLTGGSLMLVNDGLIEATGQGDDSGQAVDFNSVTGTAVHAIIRNNAGAIIQSADADAVRPGGHGQVFNAGLIRAGGAGLVEGAESTSADGIDFQQHDGQVFNLAGGRIEGARHGITGNGFIEVVNQADGTIIGWNGSGVNLDGNGRVLNYGVISGRYNPQLSEGDGDGIDIDFIGDIENYGWIEGIGAAGVKNGDPNRADGIAMGGGRIINHSGATIYSSDRGILIDDSDGGAAFGATLLVNAGTIDALNEGVQLRGNWDDTLINKGSILSRNQGVAIDMGGGNDRLELHAGSMIQGSILGGTGQNQLILTGDGHGSFGHIEQFQSWQVQQGIWQMAADLQINAGDILAIDSNAQLDVQGNALLDGELSFSLSNLAATSMLAIDGDLAFGADSWLTLDLSNWLPGLDDVWSLFSAQSVTGFDQQRVSFTGLSQLPQYQFITGWQNGYYQVGIRFNQQATVSEPASFGGLLAGLFALGALRRTQAKKRKHLQPCC</sequence>
<feature type="chain" id="PRO_5045844914" description="PEP-CTERM protein-sorting domain-containing protein" evidence="1">
    <location>
        <begin position="26"/>
        <end position="727"/>
    </location>
</feature>
<evidence type="ECO:0000313" key="3">
    <source>
        <dbReference type="Proteomes" id="UP001336314"/>
    </source>
</evidence>
<evidence type="ECO:0000256" key="1">
    <source>
        <dbReference type="SAM" id="SignalP"/>
    </source>
</evidence>
<keyword evidence="1" id="KW-0732">Signal</keyword>
<feature type="signal peptide" evidence="1">
    <location>
        <begin position="1"/>
        <end position="25"/>
    </location>
</feature>
<comment type="caution">
    <text evidence="2">The sequence shown here is derived from an EMBL/GenBank/DDBJ whole genome shotgun (WGS) entry which is preliminary data.</text>
</comment>
<dbReference type="Proteomes" id="UP001336314">
    <property type="component" value="Unassembled WGS sequence"/>
</dbReference>
<gene>
    <name evidence="2" type="ORF">QWY20_05165</name>
</gene>
<keyword evidence="3" id="KW-1185">Reference proteome</keyword>
<name>A0ABU7J2V7_9GAMM</name>
<evidence type="ECO:0008006" key="4">
    <source>
        <dbReference type="Google" id="ProtNLM"/>
    </source>
</evidence>
<protein>
    <recommendedName>
        <fullName evidence="4">PEP-CTERM protein-sorting domain-containing protein</fullName>
    </recommendedName>
</protein>
<accession>A0ABU7J2V7</accession>
<dbReference type="EMBL" id="JAUHLI010000004">
    <property type="protein sequence ID" value="MEE2000835.1"/>
    <property type="molecule type" value="Genomic_DNA"/>
</dbReference>
<proteinExistence type="predicted"/>
<dbReference type="RefSeq" id="WP_330127969.1">
    <property type="nucleotide sequence ID" value="NZ_JAUHLI010000004.1"/>
</dbReference>
<evidence type="ECO:0000313" key="2">
    <source>
        <dbReference type="EMBL" id="MEE2000835.1"/>
    </source>
</evidence>